<sequence length="116" mass="13419">MSLKEIRESARASGYKGYRADAIAKADNLHEPRRSQVLREIREQAMRELNNDVSLYREFARKLARHRVAGEDSGPDRECADVHVSISLKHNHIYNEFAHLIVLDDLLNKQGDLFDF</sequence>
<proteinExistence type="predicted"/>
<keyword evidence="2" id="KW-1185">Reference proteome</keyword>
<name>A0ABW9UYT3_9SPHN</name>
<accession>A0ABW9UYT3</accession>
<organism evidence="1 2">
    <name type="scientific">Pelagerythrobacter marinus</name>
    <dbReference type="NCBI Taxonomy" id="538382"/>
    <lineage>
        <taxon>Bacteria</taxon>
        <taxon>Pseudomonadati</taxon>
        <taxon>Pseudomonadota</taxon>
        <taxon>Alphaproteobacteria</taxon>
        <taxon>Sphingomonadales</taxon>
        <taxon>Erythrobacteraceae</taxon>
        <taxon>Pelagerythrobacter</taxon>
    </lineage>
</organism>
<evidence type="ECO:0000313" key="1">
    <source>
        <dbReference type="EMBL" id="MXO69027.1"/>
    </source>
</evidence>
<dbReference type="EMBL" id="WTYO01000003">
    <property type="protein sequence ID" value="MXO69027.1"/>
    <property type="molecule type" value="Genomic_DNA"/>
</dbReference>
<protein>
    <submittedName>
        <fullName evidence="1">Uncharacterized protein</fullName>
    </submittedName>
</protein>
<evidence type="ECO:0000313" key="2">
    <source>
        <dbReference type="Proteomes" id="UP000444401"/>
    </source>
</evidence>
<gene>
    <name evidence="1" type="ORF">GRI72_09340</name>
</gene>
<comment type="caution">
    <text evidence="1">The sequence shown here is derived from an EMBL/GenBank/DDBJ whole genome shotgun (WGS) entry which is preliminary data.</text>
</comment>
<dbReference type="Proteomes" id="UP000444401">
    <property type="component" value="Unassembled WGS sequence"/>
</dbReference>
<reference evidence="1 2" key="1">
    <citation type="submission" date="2019-12" db="EMBL/GenBank/DDBJ databases">
        <title>Genomic-based taxomic classification of the family Erythrobacteraceae.</title>
        <authorList>
            <person name="Xu L."/>
        </authorList>
    </citation>
    <scope>NUCLEOTIDE SEQUENCE [LARGE SCALE GENOMIC DNA]</scope>
    <source>
        <strain evidence="1 2">H32</strain>
    </source>
</reference>